<feature type="compositionally biased region" description="Low complexity" evidence="1">
    <location>
        <begin position="311"/>
        <end position="321"/>
    </location>
</feature>
<feature type="region of interest" description="Disordered" evidence="1">
    <location>
        <begin position="724"/>
        <end position="759"/>
    </location>
</feature>
<dbReference type="Proteomes" id="UP001497444">
    <property type="component" value="Chromosome 2"/>
</dbReference>
<dbReference type="EMBL" id="OZ020097">
    <property type="protein sequence ID" value="CAK9269266.1"/>
    <property type="molecule type" value="Genomic_DNA"/>
</dbReference>
<proteinExistence type="predicted"/>
<keyword evidence="4" id="KW-1185">Reference proteome</keyword>
<evidence type="ECO:0000313" key="4">
    <source>
        <dbReference type="Proteomes" id="UP001497444"/>
    </source>
</evidence>
<evidence type="ECO:0000313" key="3">
    <source>
        <dbReference type="EMBL" id="CAK9269266.1"/>
    </source>
</evidence>
<protein>
    <recommendedName>
        <fullName evidence="2">WRKY19-like zinc finger domain-containing protein</fullName>
    </recommendedName>
</protein>
<feature type="domain" description="WRKY19-like zinc finger" evidence="2">
    <location>
        <begin position="556"/>
        <end position="580"/>
    </location>
</feature>
<dbReference type="PANTHER" id="PTHR31827:SF1">
    <property type="entry name" value="EMB|CAB89363.1"/>
    <property type="match status" value="1"/>
</dbReference>
<dbReference type="Pfam" id="PF24906">
    <property type="entry name" value="Zf_WRKY19"/>
    <property type="match status" value="5"/>
</dbReference>
<feature type="region of interest" description="Disordered" evidence="1">
    <location>
        <begin position="655"/>
        <end position="704"/>
    </location>
</feature>
<feature type="region of interest" description="Disordered" evidence="1">
    <location>
        <begin position="307"/>
        <end position="326"/>
    </location>
</feature>
<feature type="compositionally biased region" description="Low complexity" evidence="1">
    <location>
        <begin position="60"/>
        <end position="75"/>
    </location>
</feature>
<sequence>MTHMPTTTLSIGAMVPSSNHSMDEHHSLETILRLKSWNEDPSLSTSYHSLKDKLEGLMETSTQQQQGSGSNSSGKGLKRKRGSGGLSVTVYEEMMDTGRISLGLGQMENCRDMDEDSVTVLGLGHLDMTSGNNSSKGRDESIHGGSATTLSMQAEALSPGVLLQLGNMDEPDPDAAGAVGVGWQVESSSSSSRLYNAHTQDPVKLGLGSSQNASEYEPCGGERLLGLRNTGEKSANKRSWECPSFGSFQVPVVDEGSSSARVTCGGYMPSLLMGSSVFPPLPSLQIYENGTAAAVEEDFMEQNLSMSFHQRSSTTSTSSRSGHSDRPLKVCKFRGCGKGPRGASGLCIAHGGGRRCQKHGCNKGAEGRTVYCKAHGGGRRCQNLGCTKSAEGKTDYCIGHGGGRRCSKEGCDKAARGRSGLCIRHGGGKRCQVTDCTKSAEGYTGLCISHGGGRRCQFTGCSKGAQGSTMFCKAHGGGKRCIIKDCNKGAEGSTPLCKGHGGGKRCMYDGGGICTKSVHGGTLFCVAHGGGKRCTVEGCGKSARGRTDHCVKHGGGKRCKVDGCGKSAQGSTDFCKAHGGGKRCQWGVEGSTAADSLKDSNGGRAAGAPCDKFARGKSGLCAAHSALVQDRRVHGGGTVGNVVTAGLAPGLFRGLVSGSGQTRPRTINSSTTISGPSTTPVAASSRAATSPSRRQAAAPEEAVSHTVRAPIEIWTGRGLDLPESSLSSQGFDTVSLDSAVPDPSSFEGSSSGHTPHAGDLTIAQDDMANFSVSRAPLSVDYLAAGSGLHKRFSNFMPPATAAAAGGGGGGPSQFQNPLIPAQVLVPLSMQRRDGRPPRPPNPTSDERVFKASMLSEERVRGGSLMEGRVRGGGLITLLSEAPNNGGGGGGAQVALGTGIIEHMRSRQPTSAEMESQSAAGAAADSNMLHADLTSPDWNGSLGIDVGQFLATSVNFNL</sequence>
<evidence type="ECO:0000256" key="1">
    <source>
        <dbReference type="SAM" id="MobiDB-lite"/>
    </source>
</evidence>
<feature type="domain" description="WRKY19-like zinc finger" evidence="2">
    <location>
        <begin position="453"/>
        <end position="477"/>
    </location>
</feature>
<feature type="domain" description="WRKY19-like zinc finger" evidence="2">
    <location>
        <begin position="378"/>
        <end position="402"/>
    </location>
</feature>
<feature type="compositionally biased region" description="Low complexity" evidence="1">
    <location>
        <begin position="666"/>
        <end position="699"/>
    </location>
</feature>
<evidence type="ECO:0000259" key="2">
    <source>
        <dbReference type="Pfam" id="PF24906"/>
    </source>
</evidence>
<gene>
    <name evidence="3" type="ORF">CSSPJE1EN1_LOCUS14744</name>
</gene>
<feature type="domain" description="WRKY19-like zinc finger" evidence="2">
    <location>
        <begin position="403"/>
        <end position="427"/>
    </location>
</feature>
<reference evidence="3 4" key="1">
    <citation type="submission" date="2024-02" db="EMBL/GenBank/DDBJ databases">
        <authorList>
            <consortium name="ELIXIR-Norway"/>
            <consortium name="Elixir Norway"/>
        </authorList>
    </citation>
    <scope>NUCLEOTIDE SEQUENCE [LARGE SCALE GENOMIC DNA]</scope>
</reference>
<feature type="region of interest" description="Disordered" evidence="1">
    <location>
        <begin position="1"/>
        <end position="22"/>
    </location>
</feature>
<accession>A0ABP0WSX4</accession>
<dbReference type="PANTHER" id="PTHR31827">
    <property type="entry name" value="EMB|CAB89363.1"/>
    <property type="match status" value="1"/>
</dbReference>
<feature type="region of interest" description="Disordered" evidence="1">
    <location>
        <begin position="59"/>
        <end position="85"/>
    </location>
</feature>
<name>A0ABP0WSX4_9BRYO</name>
<feature type="compositionally biased region" description="Polar residues" evidence="1">
    <location>
        <begin position="724"/>
        <end position="736"/>
    </location>
</feature>
<organism evidence="3 4">
    <name type="scientific">Sphagnum jensenii</name>
    <dbReference type="NCBI Taxonomy" id="128206"/>
    <lineage>
        <taxon>Eukaryota</taxon>
        <taxon>Viridiplantae</taxon>
        <taxon>Streptophyta</taxon>
        <taxon>Embryophyta</taxon>
        <taxon>Bryophyta</taxon>
        <taxon>Sphagnophytina</taxon>
        <taxon>Sphagnopsida</taxon>
        <taxon>Sphagnales</taxon>
        <taxon>Sphagnaceae</taxon>
        <taxon>Sphagnum</taxon>
    </lineage>
</organism>
<feature type="compositionally biased region" description="Polar residues" evidence="1">
    <location>
        <begin position="1"/>
        <end position="20"/>
    </location>
</feature>
<dbReference type="InterPro" id="IPR056866">
    <property type="entry name" value="Znf_WRKY19"/>
</dbReference>
<feature type="domain" description="WRKY19-like zinc finger" evidence="2">
    <location>
        <begin position="428"/>
        <end position="452"/>
    </location>
</feature>